<dbReference type="OrthoDB" id="9807509at2"/>
<evidence type="ECO:0000313" key="4">
    <source>
        <dbReference type="EMBL" id="PYC48222.1"/>
    </source>
</evidence>
<feature type="binding site" evidence="3">
    <location>
        <position position="143"/>
    </location>
    <ligand>
        <name>a divalent metal cation</name>
        <dbReference type="ChEBI" id="CHEBI:60240"/>
    </ligand>
</feature>
<dbReference type="AlphaFoldDB" id="A0A2V4N2U3"/>
<evidence type="ECO:0000256" key="2">
    <source>
        <dbReference type="ARBA" id="ARBA00022723"/>
    </source>
</evidence>
<protein>
    <submittedName>
        <fullName evidence="4">Damage-inducible protein DinB</fullName>
    </submittedName>
</protein>
<dbReference type="InterPro" id="IPR007837">
    <property type="entry name" value="DinB"/>
</dbReference>
<keyword evidence="5" id="KW-1185">Reference proteome</keyword>
<dbReference type="RefSeq" id="WP_110794957.1">
    <property type="nucleotide sequence ID" value="NZ_KZ826482.1"/>
</dbReference>
<name>A0A2V4N2U3_9RHOB</name>
<keyword evidence="2 3" id="KW-0479">Metal-binding</keyword>
<dbReference type="GO" id="GO:0046872">
    <property type="term" value="F:metal ion binding"/>
    <property type="evidence" value="ECO:0007669"/>
    <property type="project" value="UniProtKB-KW"/>
</dbReference>
<comment type="caution">
    <text evidence="4">The sequence shown here is derived from an EMBL/GenBank/DDBJ whole genome shotgun (WGS) entry which is preliminary data.</text>
</comment>
<organism evidence="4 5">
    <name type="scientific">Litorivita pollutaquae</name>
    <dbReference type="NCBI Taxonomy" id="2200892"/>
    <lineage>
        <taxon>Bacteria</taxon>
        <taxon>Pseudomonadati</taxon>
        <taxon>Pseudomonadota</taxon>
        <taxon>Alphaproteobacteria</taxon>
        <taxon>Rhodobacterales</taxon>
        <taxon>Paracoccaceae</taxon>
        <taxon>Litorivita</taxon>
    </lineage>
</organism>
<sequence length="168" mass="18829">MQLITKDYCMEMTRYNAWQNVQIQAAMQTLGEEGAAADRGGFFGSILGTANHLLWADRIWMHRLADWPDPKGTPKSSTTLCPTVAVWGSERFHTDGLLREWAGRLNNLDLAGELEWTSTDGTRTSRMPRGRVLTHMFNHQTHHRGQIHAMLTAAGCAAPVSDLILMPR</sequence>
<feature type="binding site" evidence="3">
    <location>
        <position position="139"/>
    </location>
    <ligand>
        <name>a divalent metal cation</name>
        <dbReference type="ChEBI" id="CHEBI:60240"/>
    </ligand>
</feature>
<evidence type="ECO:0000313" key="5">
    <source>
        <dbReference type="Proteomes" id="UP000248012"/>
    </source>
</evidence>
<feature type="binding site" evidence="3">
    <location>
        <position position="52"/>
    </location>
    <ligand>
        <name>a divalent metal cation</name>
        <dbReference type="ChEBI" id="CHEBI:60240"/>
    </ligand>
</feature>
<proteinExistence type="inferred from homology"/>
<dbReference type="Gene3D" id="1.20.120.450">
    <property type="entry name" value="dinb family like domain"/>
    <property type="match status" value="1"/>
</dbReference>
<evidence type="ECO:0000256" key="1">
    <source>
        <dbReference type="ARBA" id="ARBA00008635"/>
    </source>
</evidence>
<accession>A0A2V4N2U3</accession>
<dbReference type="SUPFAM" id="SSF109854">
    <property type="entry name" value="DinB/YfiT-like putative metalloenzymes"/>
    <property type="match status" value="1"/>
</dbReference>
<dbReference type="EMBL" id="QFVT01000003">
    <property type="protein sequence ID" value="PYC48222.1"/>
    <property type="molecule type" value="Genomic_DNA"/>
</dbReference>
<dbReference type="Proteomes" id="UP000248012">
    <property type="component" value="Unassembled WGS sequence"/>
</dbReference>
<comment type="similarity">
    <text evidence="1">Belongs to the DinB family.</text>
</comment>
<dbReference type="PANTHER" id="PTHR37302">
    <property type="entry name" value="SLR1116 PROTEIN"/>
    <property type="match status" value="1"/>
</dbReference>
<gene>
    <name evidence="4" type="ORF">DI396_04255</name>
</gene>
<reference evidence="4 5" key="1">
    <citation type="submission" date="2018-05" db="EMBL/GenBank/DDBJ databases">
        <title>Oceanovita maritima gen. nov., sp. nov., a marine bacterium in the family Rhodobacteraceae isolated from surface seawater of Lundu port Xiamen, China.</title>
        <authorList>
            <person name="Hetharua B.H."/>
            <person name="Min D."/>
            <person name="Liao H."/>
            <person name="Tian Y."/>
        </authorList>
    </citation>
    <scope>NUCLEOTIDE SEQUENCE [LARGE SCALE GENOMIC DNA]</scope>
    <source>
        <strain evidence="4 5">FSX-11</strain>
    </source>
</reference>
<dbReference type="InterPro" id="IPR034660">
    <property type="entry name" value="DinB/YfiT-like"/>
</dbReference>
<evidence type="ECO:0000256" key="3">
    <source>
        <dbReference type="PIRSR" id="PIRSR607837-1"/>
    </source>
</evidence>
<dbReference type="Pfam" id="PF05163">
    <property type="entry name" value="DinB"/>
    <property type="match status" value="1"/>
</dbReference>
<dbReference type="PANTHER" id="PTHR37302:SF1">
    <property type="entry name" value="PROTEIN DINB"/>
    <property type="match status" value="1"/>
</dbReference>